<dbReference type="PANTHER" id="PTHR12042:SF21">
    <property type="entry name" value="ALPHA1,4-GALACTOSYLTRANSFERASE 1-RELATED"/>
    <property type="match status" value="1"/>
</dbReference>
<dbReference type="GO" id="GO:0006688">
    <property type="term" value="P:glycosphingolipid biosynthetic process"/>
    <property type="evidence" value="ECO:0007669"/>
    <property type="project" value="TreeGrafter"/>
</dbReference>
<keyword evidence="6" id="KW-0472">Membrane</keyword>
<name>A0A9N9S7Z8_9DIPT</name>
<organism evidence="8 9">
    <name type="scientific">Chironomus riparius</name>
    <dbReference type="NCBI Taxonomy" id="315576"/>
    <lineage>
        <taxon>Eukaryota</taxon>
        <taxon>Metazoa</taxon>
        <taxon>Ecdysozoa</taxon>
        <taxon>Arthropoda</taxon>
        <taxon>Hexapoda</taxon>
        <taxon>Insecta</taxon>
        <taxon>Pterygota</taxon>
        <taxon>Neoptera</taxon>
        <taxon>Endopterygota</taxon>
        <taxon>Diptera</taxon>
        <taxon>Nematocera</taxon>
        <taxon>Chironomoidea</taxon>
        <taxon>Chironomidae</taxon>
        <taxon>Chironominae</taxon>
        <taxon>Chironomus</taxon>
    </lineage>
</organism>
<evidence type="ECO:0000259" key="7">
    <source>
        <dbReference type="Pfam" id="PF04572"/>
    </source>
</evidence>
<gene>
    <name evidence="8" type="ORF">CHIRRI_LOCUS13258</name>
</gene>
<comment type="subcellular location">
    <subcellularLocation>
        <location evidence="1">Golgi apparatus membrane</location>
        <topology evidence="1">Single-pass type II membrane protein</topology>
    </subcellularLocation>
</comment>
<sequence>MEYLGIVKLKSNSFKLNKLKWQINLNLKFSNFQKIILIVSIILAIKYYNGPAENVYFKQRWLDGKTLKEASSNKLLKPWHQSLTSKNIFFHETSLIEDGIIRLNARQACAIESAALTNPNHNIFVMFASQVGFRNTSELPIIDALLSYPNINLNYLNVTKYAENTPLENWIKTDALFRSKYVAVHTADVLRLLSLFKYGGSHIDLDIVVMQSLDSQGAQNFAGAEEHDSVNNAFIHLTGESGHKIAEKLVGEIKNNFNGRDWAHNGPRALTRVLSKICGTKDVKKMTENDICENFKVLPIEKCYNITWFENRMFFEEKHLERTLDRLMDSLMVHIWNSQNAKIPLTKNDNVAYIHLARKYCPKTLKACDKF</sequence>
<proteinExistence type="inferred from homology"/>
<keyword evidence="4" id="KW-0808">Transferase</keyword>
<dbReference type="GO" id="GO:0035248">
    <property type="term" value="F:alpha-1,4-N-acetylgalactosaminyltransferase activity"/>
    <property type="evidence" value="ECO:0007669"/>
    <property type="project" value="TreeGrafter"/>
</dbReference>
<keyword evidence="9" id="KW-1185">Reference proteome</keyword>
<dbReference type="PANTHER" id="PTHR12042">
    <property type="entry name" value="LACTOSYLCERAMIDE 4-ALPHA-GALACTOSYLTRANSFERASE ALPHA- 1,4-GALACTOSYLTRANSFERASE"/>
    <property type="match status" value="1"/>
</dbReference>
<dbReference type="OrthoDB" id="409543at2759"/>
<dbReference type="Pfam" id="PF04572">
    <property type="entry name" value="Gb3_synth"/>
    <property type="match status" value="1"/>
</dbReference>
<feature type="domain" description="Alpha 1,4-glycosyltransferase" evidence="7">
    <location>
        <begin position="240"/>
        <end position="367"/>
    </location>
</feature>
<dbReference type="SUPFAM" id="SSF53448">
    <property type="entry name" value="Nucleotide-diphospho-sugar transferases"/>
    <property type="match status" value="1"/>
</dbReference>
<accession>A0A9N9S7Z8</accession>
<dbReference type="GO" id="GO:0000139">
    <property type="term" value="C:Golgi membrane"/>
    <property type="evidence" value="ECO:0007669"/>
    <property type="project" value="UniProtKB-SubCell"/>
</dbReference>
<dbReference type="InterPro" id="IPR051981">
    <property type="entry name" value="Glycosyltransf_32"/>
</dbReference>
<evidence type="ECO:0000256" key="2">
    <source>
        <dbReference type="ARBA" id="ARBA00009003"/>
    </source>
</evidence>
<dbReference type="InterPro" id="IPR007652">
    <property type="entry name" value="A1-4-GlycosylTfrase_dom"/>
</dbReference>
<dbReference type="AlphaFoldDB" id="A0A9N9S7Z8"/>
<dbReference type="Pfam" id="PF04488">
    <property type="entry name" value="Gly_transf_sug"/>
    <property type="match status" value="1"/>
</dbReference>
<evidence type="ECO:0000256" key="6">
    <source>
        <dbReference type="ARBA" id="ARBA00023136"/>
    </source>
</evidence>
<dbReference type="InterPro" id="IPR007577">
    <property type="entry name" value="GlycoTrfase_DXD_sugar-bd_CS"/>
</dbReference>
<evidence type="ECO:0000256" key="5">
    <source>
        <dbReference type="ARBA" id="ARBA00023034"/>
    </source>
</evidence>
<dbReference type="InterPro" id="IPR029044">
    <property type="entry name" value="Nucleotide-diphossugar_trans"/>
</dbReference>
<keyword evidence="3" id="KW-0328">Glycosyltransferase</keyword>
<dbReference type="Gene3D" id="3.90.550.20">
    <property type="match status" value="1"/>
</dbReference>
<dbReference type="EMBL" id="OU895880">
    <property type="protein sequence ID" value="CAG9810445.1"/>
    <property type="molecule type" value="Genomic_DNA"/>
</dbReference>
<keyword evidence="5" id="KW-0333">Golgi apparatus</keyword>
<comment type="similarity">
    <text evidence="2">Belongs to the glycosyltransferase 32 family.</text>
</comment>
<protein>
    <recommendedName>
        <fullName evidence="7">Alpha 1,4-glycosyltransferase domain-containing protein</fullName>
    </recommendedName>
</protein>
<evidence type="ECO:0000313" key="8">
    <source>
        <dbReference type="EMBL" id="CAG9810445.1"/>
    </source>
</evidence>
<reference evidence="8" key="1">
    <citation type="submission" date="2022-01" db="EMBL/GenBank/DDBJ databases">
        <authorList>
            <person name="King R."/>
        </authorList>
    </citation>
    <scope>NUCLEOTIDE SEQUENCE</scope>
</reference>
<evidence type="ECO:0000313" key="9">
    <source>
        <dbReference type="Proteomes" id="UP001153620"/>
    </source>
</evidence>
<dbReference type="Proteomes" id="UP001153620">
    <property type="component" value="Chromosome 4"/>
</dbReference>
<evidence type="ECO:0000256" key="1">
    <source>
        <dbReference type="ARBA" id="ARBA00004323"/>
    </source>
</evidence>
<evidence type="ECO:0000256" key="4">
    <source>
        <dbReference type="ARBA" id="ARBA00022679"/>
    </source>
</evidence>
<reference evidence="8" key="2">
    <citation type="submission" date="2022-10" db="EMBL/GenBank/DDBJ databases">
        <authorList>
            <consortium name="ENA_rothamsted_submissions"/>
            <consortium name="culmorum"/>
            <person name="King R."/>
        </authorList>
    </citation>
    <scope>NUCLEOTIDE SEQUENCE</scope>
</reference>
<evidence type="ECO:0000256" key="3">
    <source>
        <dbReference type="ARBA" id="ARBA00022676"/>
    </source>
</evidence>